<feature type="compositionally biased region" description="Polar residues" evidence="1">
    <location>
        <begin position="135"/>
        <end position="146"/>
    </location>
</feature>
<feature type="compositionally biased region" description="Basic and acidic residues" evidence="1">
    <location>
        <begin position="117"/>
        <end position="126"/>
    </location>
</feature>
<keyword evidence="4" id="KW-1185">Reference proteome</keyword>
<dbReference type="Pfam" id="PF13699">
    <property type="entry name" value="eCIS_core"/>
    <property type="match status" value="1"/>
</dbReference>
<dbReference type="InterPro" id="IPR025295">
    <property type="entry name" value="eCIS_core_dom"/>
</dbReference>
<comment type="caution">
    <text evidence="3">The sequence shown here is derived from an EMBL/GenBank/DDBJ whole genome shotgun (WGS) entry which is preliminary data.</text>
</comment>
<sequence>MSFRSVSEAREKAGSAAMDPREDDGDQRRSAGRDPGEGHQFGVETYRDGQATKLQRLAQQHGADQVRQWAAEGMAVETMGKTRDMEQFRERQAERPPEVPREIERQNARSVQRSRGAHHESSRAGDTEVPESVRSVISSSGQQLDASVQRAMEDRMGDSLGDVRIHTGPSAAQACDDINARAFTVGNHIAFNRGEYDPESAEGQHVLAHELAHVRQQTGGAVSMLPQEGELAIDPDERLEREAEETAERVMRGGTLGIQRMRRSGVHIQRAAKQTGFGEDGTVAVENVNEEALNGSETEDIDFEGSDGTMPEMAKWLIGGVGTASTFAASQMVPGVNLLSLGLMFGIGAATEEYQSIAETFKSDQSVPAEVVDKLEARVTQSEEFAERVAADSTLADQLASDDQFIENISAQVNEMTGDQSQEVDY</sequence>
<evidence type="ECO:0000256" key="1">
    <source>
        <dbReference type="SAM" id="MobiDB-lite"/>
    </source>
</evidence>
<evidence type="ECO:0000259" key="2">
    <source>
        <dbReference type="Pfam" id="PF13699"/>
    </source>
</evidence>
<gene>
    <name evidence="3" type="ORF">NDI56_13965</name>
</gene>
<protein>
    <submittedName>
        <fullName evidence="3">DUF4157 domain-containing protein</fullName>
    </submittedName>
</protein>
<feature type="region of interest" description="Disordered" evidence="1">
    <location>
        <begin position="80"/>
        <end position="147"/>
    </location>
</feature>
<feature type="region of interest" description="Disordered" evidence="1">
    <location>
        <begin position="1"/>
        <end position="51"/>
    </location>
</feature>
<evidence type="ECO:0000313" key="3">
    <source>
        <dbReference type="EMBL" id="MDS0260507.1"/>
    </source>
</evidence>
<evidence type="ECO:0000313" key="4">
    <source>
        <dbReference type="Proteomes" id="UP001259659"/>
    </source>
</evidence>
<dbReference type="Proteomes" id="UP001259659">
    <property type="component" value="Unassembled WGS sequence"/>
</dbReference>
<name>A0ABU2FE13_9EURY</name>
<proteinExistence type="predicted"/>
<dbReference type="RefSeq" id="WP_310920201.1">
    <property type="nucleotide sequence ID" value="NZ_JAMQON010000004.1"/>
</dbReference>
<dbReference type="EMBL" id="JAMQON010000004">
    <property type="protein sequence ID" value="MDS0260507.1"/>
    <property type="molecule type" value="Genomic_DNA"/>
</dbReference>
<feature type="domain" description="eCIS core" evidence="2">
    <location>
        <begin position="143"/>
        <end position="220"/>
    </location>
</feature>
<accession>A0ABU2FE13</accession>
<reference evidence="3 4" key="1">
    <citation type="submission" date="2022-06" db="EMBL/GenBank/DDBJ databases">
        <title>Haloarcula sp. a new haloarchaeum isolate from saline soil.</title>
        <authorList>
            <person name="Strakova D."/>
            <person name="Galisteo C."/>
            <person name="Sanchez-Porro C."/>
            <person name="Ventosa A."/>
        </authorList>
    </citation>
    <scope>NUCLEOTIDE SEQUENCE [LARGE SCALE GENOMIC DNA]</scope>
    <source>
        <strain evidence="3 4">S1CR25-12</strain>
    </source>
</reference>
<organism evidence="3 4">
    <name type="scientific">Haloarcula saliterrae</name>
    <dbReference type="NCBI Taxonomy" id="2950534"/>
    <lineage>
        <taxon>Archaea</taxon>
        <taxon>Methanobacteriati</taxon>
        <taxon>Methanobacteriota</taxon>
        <taxon>Stenosarchaea group</taxon>
        <taxon>Halobacteria</taxon>
        <taxon>Halobacteriales</taxon>
        <taxon>Haloarculaceae</taxon>
        <taxon>Haloarcula</taxon>
    </lineage>
</organism>
<feature type="compositionally biased region" description="Basic and acidic residues" evidence="1">
    <location>
        <begin position="26"/>
        <end position="37"/>
    </location>
</feature>
<feature type="compositionally biased region" description="Basic and acidic residues" evidence="1">
    <location>
        <begin position="80"/>
        <end position="107"/>
    </location>
</feature>